<evidence type="ECO:0000313" key="3">
    <source>
        <dbReference type="Proteomes" id="UP001271792"/>
    </source>
</evidence>
<proteinExistence type="predicted"/>
<keyword evidence="3" id="KW-1185">Reference proteome</keyword>
<dbReference type="RefSeq" id="WP_319983113.1">
    <property type="nucleotide sequence ID" value="NZ_JAXAVV010000002.1"/>
</dbReference>
<dbReference type="GO" id="GO:0008233">
    <property type="term" value="F:peptidase activity"/>
    <property type="evidence" value="ECO:0007669"/>
    <property type="project" value="UniProtKB-KW"/>
</dbReference>
<feature type="domain" description="Adaptor protein ClpS core" evidence="1">
    <location>
        <begin position="5"/>
        <end position="69"/>
    </location>
</feature>
<protein>
    <submittedName>
        <fullName evidence="2">ATP-dependent Clp protease adaptor ClpS</fullName>
    </submittedName>
</protein>
<dbReference type="SUPFAM" id="SSF54736">
    <property type="entry name" value="ClpS-like"/>
    <property type="match status" value="1"/>
</dbReference>
<dbReference type="Gene3D" id="3.30.1390.10">
    <property type="match status" value="1"/>
</dbReference>
<keyword evidence="2" id="KW-0378">Hydrolase</keyword>
<evidence type="ECO:0000259" key="1">
    <source>
        <dbReference type="Pfam" id="PF02617"/>
    </source>
</evidence>
<dbReference type="InterPro" id="IPR014719">
    <property type="entry name" value="Ribosomal_bL12_C/ClpS-like"/>
</dbReference>
<name>A0ABU4TLE8_9PSEU</name>
<comment type="caution">
    <text evidence="2">The sequence shown here is derived from an EMBL/GenBank/DDBJ whole genome shotgun (WGS) entry which is preliminary data.</text>
</comment>
<dbReference type="GO" id="GO:0006508">
    <property type="term" value="P:proteolysis"/>
    <property type="evidence" value="ECO:0007669"/>
    <property type="project" value="UniProtKB-KW"/>
</dbReference>
<organism evidence="2 3">
    <name type="scientific">Lentzea kristufekii</name>
    <dbReference type="NCBI Taxonomy" id="3095430"/>
    <lineage>
        <taxon>Bacteria</taxon>
        <taxon>Bacillati</taxon>
        <taxon>Actinomycetota</taxon>
        <taxon>Actinomycetes</taxon>
        <taxon>Pseudonocardiales</taxon>
        <taxon>Pseudonocardiaceae</taxon>
        <taxon>Lentzea</taxon>
    </lineage>
</organism>
<gene>
    <name evidence="2" type="ORF">SK571_06560</name>
</gene>
<sequence length="80" mass="8853">MNPGETWQVVVHNDDHNVFAVVHHLLRKVCGASDAVAREKTTEIHQGGRAVVGEYESRDEAETIALDLIRFGLHTTFGEA</sequence>
<accession>A0ABU4TLE8</accession>
<dbReference type="EMBL" id="JAXAVV010000002">
    <property type="protein sequence ID" value="MDX8049035.1"/>
    <property type="molecule type" value="Genomic_DNA"/>
</dbReference>
<keyword evidence="2" id="KW-0645">Protease</keyword>
<dbReference type="InterPro" id="IPR003769">
    <property type="entry name" value="ClpS_core"/>
</dbReference>
<dbReference type="Proteomes" id="UP001271792">
    <property type="component" value="Unassembled WGS sequence"/>
</dbReference>
<dbReference type="Pfam" id="PF02617">
    <property type="entry name" value="ClpS"/>
    <property type="match status" value="1"/>
</dbReference>
<evidence type="ECO:0000313" key="2">
    <source>
        <dbReference type="EMBL" id="MDX8049035.1"/>
    </source>
</evidence>
<reference evidence="2 3" key="1">
    <citation type="submission" date="2023-11" db="EMBL/GenBank/DDBJ databases">
        <title>Lentzea sokolovensis, sp. nov., Lentzea kristufkii, sp. nov., and Lentzea miocenensis, sp. nov., rare actinobacteria from Sokolov Coal Basin, Miocene lacustrine sediment, Czech Republic.</title>
        <authorList>
            <person name="Lara A."/>
            <person name="Kotroba L."/>
            <person name="Nouioui I."/>
            <person name="Neumann-Schaal M."/>
            <person name="Mast Y."/>
            <person name="Chronakova A."/>
        </authorList>
    </citation>
    <scope>NUCLEOTIDE SEQUENCE [LARGE SCALE GENOMIC DNA]</scope>
    <source>
        <strain evidence="2 3">BCCO 10_0798</strain>
    </source>
</reference>